<sequence>MKQQQFLLQFDPAWRGAAKWEEYCKKELSDMSFHP</sequence>
<proteinExistence type="predicted"/>
<evidence type="ECO:0000313" key="2">
    <source>
        <dbReference type="EMBL" id="STX39095.1"/>
    </source>
</evidence>
<accession>A0A2X1QUK8</accession>
<name>A0A2X1QUK8_9GAMM</name>
<dbReference type="EMBL" id="UGNY01000001">
    <property type="protein sequence ID" value="STX39095.1"/>
    <property type="molecule type" value="Genomic_DNA"/>
</dbReference>
<dbReference type="Proteomes" id="UP000251942">
    <property type="component" value="Unassembled WGS sequence"/>
</dbReference>
<reference evidence="3 4" key="1">
    <citation type="submission" date="2018-06" db="EMBL/GenBank/DDBJ databases">
        <authorList>
            <consortium name="Pathogen Informatics"/>
            <person name="Doyle S."/>
        </authorList>
    </citation>
    <scope>NUCLEOTIDE SEQUENCE [LARGE SCALE GENOMIC DNA]</scope>
    <source>
        <strain evidence="2 4">NCTC11978</strain>
        <strain evidence="1 3">NCTC12022</strain>
    </source>
</reference>
<evidence type="ECO:0000313" key="3">
    <source>
        <dbReference type="Proteomes" id="UP000251942"/>
    </source>
</evidence>
<evidence type="ECO:0000313" key="1">
    <source>
        <dbReference type="EMBL" id="SPX62668.1"/>
    </source>
</evidence>
<gene>
    <name evidence="2" type="ORF">NCTC11978_02286</name>
    <name evidence="1" type="ORF">NCTC12022_03433</name>
</gene>
<organism evidence="1 3">
    <name type="scientific">Legionella feeleii</name>
    <dbReference type="NCBI Taxonomy" id="453"/>
    <lineage>
        <taxon>Bacteria</taxon>
        <taxon>Pseudomonadati</taxon>
        <taxon>Pseudomonadota</taxon>
        <taxon>Gammaproteobacteria</taxon>
        <taxon>Legionellales</taxon>
        <taxon>Legionellaceae</taxon>
        <taxon>Legionella</taxon>
    </lineage>
</organism>
<dbReference type="AlphaFoldDB" id="A0A2X1QUK8"/>
<dbReference type="Proteomes" id="UP000254033">
    <property type="component" value="Unassembled WGS sequence"/>
</dbReference>
<dbReference type="EMBL" id="UASS01000039">
    <property type="protein sequence ID" value="SPX62668.1"/>
    <property type="molecule type" value="Genomic_DNA"/>
</dbReference>
<protein>
    <submittedName>
        <fullName evidence="1">Uncharacterized protein</fullName>
    </submittedName>
</protein>
<evidence type="ECO:0000313" key="4">
    <source>
        <dbReference type="Proteomes" id="UP000254033"/>
    </source>
</evidence>